<keyword evidence="2" id="KW-1185">Reference proteome</keyword>
<proteinExistence type="predicted"/>
<organism evidence="1 2">
    <name type="scientific">Dreissena polymorpha</name>
    <name type="common">Zebra mussel</name>
    <name type="synonym">Mytilus polymorpha</name>
    <dbReference type="NCBI Taxonomy" id="45954"/>
    <lineage>
        <taxon>Eukaryota</taxon>
        <taxon>Metazoa</taxon>
        <taxon>Spiralia</taxon>
        <taxon>Lophotrochozoa</taxon>
        <taxon>Mollusca</taxon>
        <taxon>Bivalvia</taxon>
        <taxon>Autobranchia</taxon>
        <taxon>Heteroconchia</taxon>
        <taxon>Euheterodonta</taxon>
        <taxon>Imparidentia</taxon>
        <taxon>Neoheterodontei</taxon>
        <taxon>Myida</taxon>
        <taxon>Dreissenoidea</taxon>
        <taxon>Dreissenidae</taxon>
        <taxon>Dreissena</taxon>
    </lineage>
</organism>
<comment type="caution">
    <text evidence="1">The sequence shown here is derived from an EMBL/GenBank/DDBJ whole genome shotgun (WGS) entry which is preliminary data.</text>
</comment>
<name>A0A9D4K4P3_DREPO</name>
<sequence>MSCAAVYGGSYKLSNTKKKHIGKISRLLLCFGPISVCASVRHRTCTTAYCLHSTVITSIFKILNRGWCTRFSTRRHKSKPSFRKHVSLVDGHPTGKVGFPPDIQAAPKPTTQDIKLEIAAILQNSSNRGDPESRRM</sequence>
<dbReference type="EMBL" id="JAIWYP010000004">
    <property type="protein sequence ID" value="KAH3832987.1"/>
    <property type="molecule type" value="Genomic_DNA"/>
</dbReference>
<dbReference type="Proteomes" id="UP000828390">
    <property type="component" value="Unassembled WGS sequence"/>
</dbReference>
<evidence type="ECO:0000313" key="2">
    <source>
        <dbReference type="Proteomes" id="UP000828390"/>
    </source>
</evidence>
<gene>
    <name evidence="1" type="ORF">DPMN_106288</name>
</gene>
<protein>
    <submittedName>
        <fullName evidence="1">Uncharacterized protein</fullName>
    </submittedName>
</protein>
<evidence type="ECO:0000313" key="1">
    <source>
        <dbReference type="EMBL" id="KAH3832987.1"/>
    </source>
</evidence>
<reference evidence="1" key="1">
    <citation type="journal article" date="2019" name="bioRxiv">
        <title>The Genome of the Zebra Mussel, Dreissena polymorpha: A Resource for Invasive Species Research.</title>
        <authorList>
            <person name="McCartney M.A."/>
            <person name="Auch B."/>
            <person name="Kono T."/>
            <person name="Mallez S."/>
            <person name="Zhang Y."/>
            <person name="Obille A."/>
            <person name="Becker A."/>
            <person name="Abrahante J.E."/>
            <person name="Garbe J."/>
            <person name="Badalamenti J.P."/>
            <person name="Herman A."/>
            <person name="Mangelson H."/>
            <person name="Liachko I."/>
            <person name="Sullivan S."/>
            <person name="Sone E.D."/>
            <person name="Koren S."/>
            <person name="Silverstein K.A.T."/>
            <person name="Beckman K.B."/>
            <person name="Gohl D.M."/>
        </authorList>
    </citation>
    <scope>NUCLEOTIDE SEQUENCE</scope>
    <source>
        <strain evidence="1">Duluth1</strain>
        <tissue evidence="1">Whole animal</tissue>
    </source>
</reference>
<reference evidence="1" key="2">
    <citation type="submission" date="2020-11" db="EMBL/GenBank/DDBJ databases">
        <authorList>
            <person name="McCartney M.A."/>
            <person name="Auch B."/>
            <person name="Kono T."/>
            <person name="Mallez S."/>
            <person name="Becker A."/>
            <person name="Gohl D.M."/>
            <person name="Silverstein K.A.T."/>
            <person name="Koren S."/>
            <person name="Bechman K.B."/>
            <person name="Herman A."/>
            <person name="Abrahante J.E."/>
            <person name="Garbe J."/>
        </authorList>
    </citation>
    <scope>NUCLEOTIDE SEQUENCE</scope>
    <source>
        <strain evidence="1">Duluth1</strain>
        <tissue evidence="1">Whole animal</tissue>
    </source>
</reference>
<accession>A0A9D4K4P3</accession>
<dbReference type="AlphaFoldDB" id="A0A9D4K4P3"/>